<evidence type="ECO:0000256" key="3">
    <source>
        <dbReference type="ARBA" id="ARBA00022525"/>
    </source>
</evidence>
<dbReference type="GO" id="GO:0005615">
    <property type="term" value="C:extracellular space"/>
    <property type="evidence" value="ECO:0007669"/>
    <property type="project" value="TreeGrafter"/>
</dbReference>
<evidence type="ECO:0000313" key="6">
    <source>
        <dbReference type="EMBL" id="AQN78389.1"/>
    </source>
</evidence>
<dbReference type="SMART" id="SM00708">
    <property type="entry name" value="PhBP"/>
    <property type="match status" value="1"/>
</dbReference>
<accession>A0A1S5VFI5</accession>
<dbReference type="EMBL" id="KY445454">
    <property type="protein sequence ID" value="AQN78389.1"/>
    <property type="molecule type" value="mRNA"/>
</dbReference>
<evidence type="ECO:0000256" key="4">
    <source>
        <dbReference type="ARBA" id="ARBA00022729"/>
    </source>
</evidence>
<evidence type="ECO:0000256" key="1">
    <source>
        <dbReference type="ARBA" id="ARBA00004613"/>
    </source>
</evidence>
<dbReference type="Pfam" id="PF01395">
    <property type="entry name" value="PBP_GOBP"/>
    <property type="match status" value="1"/>
</dbReference>
<dbReference type="EMBL" id="MH220432">
    <property type="protein sequence ID" value="QCS38468.1"/>
    <property type="molecule type" value="mRNA"/>
</dbReference>
<dbReference type="InterPro" id="IPR006170">
    <property type="entry name" value="PBP/GOBP"/>
</dbReference>
<dbReference type="AlphaFoldDB" id="A0A1S5VFI5"/>
<dbReference type="PANTHER" id="PTHR11857:SF43">
    <property type="entry name" value="GEO07291P1-RELATED"/>
    <property type="match status" value="1"/>
</dbReference>
<keyword evidence="3" id="KW-0964">Secreted</keyword>
<feature type="chain" id="PRO_5036025641" evidence="5">
    <location>
        <begin position="21"/>
        <end position="137"/>
    </location>
</feature>
<keyword evidence="4 5" id="KW-0732">Signal</keyword>
<sequence>MYRSTITILVLCALSIGVLTHHHGPPPEVKAAMDKCVKEAGGDESTMPNLRRHEELADPKFKCVAACVMKELGQMSADGTVDKNSAFAKMPEDIPDRDKLIAEMGPCFDEKGADECETANLIRKCMMEKMPRGPPPH</sequence>
<comment type="similarity">
    <text evidence="2">Belongs to the PBP/GOBP family.</text>
</comment>
<evidence type="ECO:0000256" key="5">
    <source>
        <dbReference type="SAM" id="SignalP"/>
    </source>
</evidence>
<dbReference type="CDD" id="cd23992">
    <property type="entry name" value="PBP_GOBP"/>
    <property type="match status" value="1"/>
</dbReference>
<name>A0A1S5VFI5_9HYME</name>
<protein>
    <submittedName>
        <fullName evidence="7">Odorant binding protein</fullName>
    </submittedName>
    <submittedName>
        <fullName evidence="6">Odorant-binding protein 11</fullName>
    </submittedName>
</protein>
<dbReference type="InterPro" id="IPR036728">
    <property type="entry name" value="PBP_GOBP_sf"/>
</dbReference>
<gene>
    <name evidence="7" type="primary">OBP25</name>
</gene>
<reference evidence="7" key="2">
    <citation type="submission" date="2018-04" db="EMBL/GenBank/DDBJ databases">
        <authorList>
            <person name="Sheng S."/>
        </authorList>
    </citation>
    <scope>NUCLEOTIDE SEQUENCE</scope>
    <source>
        <tissue evidence="7">Ovipositor</tissue>
    </source>
</reference>
<evidence type="ECO:0000313" key="7">
    <source>
        <dbReference type="EMBL" id="QCS38468.1"/>
    </source>
</evidence>
<reference evidence="6" key="1">
    <citation type="journal article" date="2017" name="Comp. Biochem. Physiol. Part D Genomics Proteomics">
        <title>Candidate chemosensory genes identified in the endoparasitoid Meteorus pulchricornis (Hymenoptera: Braconidae) by antennal transcriptome analysis.</title>
        <authorList>
            <person name="Sheng S."/>
            <person name="Liao C.W."/>
            <person name="Zheng Y."/>
            <person name="Zhou Y."/>
            <person name="Xu Y."/>
            <person name="Song W.M."/>
            <person name="He P."/>
            <person name="Zhang J."/>
            <person name="Wu F.A."/>
        </authorList>
    </citation>
    <scope>NUCLEOTIDE SEQUENCE</scope>
    <source>
        <strain evidence="6">Zhenjiang</strain>
    </source>
</reference>
<dbReference type="GO" id="GO:0007608">
    <property type="term" value="P:sensory perception of smell"/>
    <property type="evidence" value="ECO:0007669"/>
    <property type="project" value="TreeGrafter"/>
</dbReference>
<comment type="subcellular location">
    <subcellularLocation>
        <location evidence="1">Secreted</location>
    </subcellularLocation>
</comment>
<organism evidence="6">
    <name type="scientific">Meteorus pulchricornis</name>
    <dbReference type="NCBI Taxonomy" id="51522"/>
    <lineage>
        <taxon>Eukaryota</taxon>
        <taxon>Metazoa</taxon>
        <taxon>Ecdysozoa</taxon>
        <taxon>Arthropoda</taxon>
        <taxon>Hexapoda</taxon>
        <taxon>Insecta</taxon>
        <taxon>Pterygota</taxon>
        <taxon>Neoptera</taxon>
        <taxon>Endopterygota</taxon>
        <taxon>Hymenoptera</taxon>
        <taxon>Apocrita</taxon>
        <taxon>Ichneumonoidea</taxon>
        <taxon>Braconidae</taxon>
        <taxon>Meteorinae</taxon>
        <taxon>Meteorus</taxon>
    </lineage>
</organism>
<feature type="signal peptide" evidence="5">
    <location>
        <begin position="1"/>
        <end position="20"/>
    </location>
</feature>
<dbReference type="SUPFAM" id="SSF47565">
    <property type="entry name" value="Insect pheromone/odorant-binding proteins"/>
    <property type="match status" value="1"/>
</dbReference>
<proteinExistence type="evidence at transcript level"/>
<dbReference type="Gene3D" id="1.10.238.20">
    <property type="entry name" value="Pheromone/general odorant binding protein domain"/>
    <property type="match status" value="1"/>
</dbReference>
<dbReference type="PANTHER" id="PTHR11857">
    <property type="entry name" value="ODORANT BINDING PROTEIN-RELATED"/>
    <property type="match status" value="1"/>
</dbReference>
<dbReference type="GO" id="GO:0005549">
    <property type="term" value="F:odorant binding"/>
    <property type="evidence" value="ECO:0007669"/>
    <property type="project" value="InterPro"/>
</dbReference>
<evidence type="ECO:0000256" key="2">
    <source>
        <dbReference type="ARBA" id="ARBA00008098"/>
    </source>
</evidence>